<comment type="function">
    <text evidence="5">Toxic component of a toxin-antitoxin (TA) system. An RNase.</text>
</comment>
<dbReference type="CDD" id="cd09871">
    <property type="entry name" value="PIN_MtVapC28-VapC30-like"/>
    <property type="match status" value="1"/>
</dbReference>
<keyword evidence="8" id="KW-1185">Reference proteome</keyword>
<dbReference type="Proteomes" id="UP001139104">
    <property type="component" value="Unassembled WGS sequence"/>
</dbReference>
<reference evidence="7" key="1">
    <citation type="journal article" date="2022" name="ISME J.">
        <title>Identification of active gaseous-alkane degraders at natural gas seeps.</title>
        <authorList>
            <person name="Farhan Ul Haque M."/>
            <person name="Hernandez M."/>
            <person name="Crombie A.T."/>
            <person name="Murrell J.C."/>
        </authorList>
    </citation>
    <scope>NUCLEOTIDE SEQUENCE</scope>
    <source>
        <strain evidence="7">PC2</strain>
    </source>
</reference>
<dbReference type="RefSeq" id="WP_243065758.1">
    <property type="nucleotide sequence ID" value="NZ_JAIVFK010000017.1"/>
</dbReference>
<keyword evidence="5" id="KW-0460">Magnesium</keyword>
<dbReference type="Pfam" id="PF01850">
    <property type="entry name" value="PIN"/>
    <property type="match status" value="1"/>
</dbReference>
<comment type="similarity">
    <text evidence="5">Belongs to the PINc/VapC protein family.</text>
</comment>
<dbReference type="InterPro" id="IPR022907">
    <property type="entry name" value="VapC_family"/>
</dbReference>
<keyword evidence="3 5" id="KW-0479">Metal-binding</keyword>
<comment type="cofactor">
    <cofactor evidence="5">
        <name>Mg(2+)</name>
        <dbReference type="ChEBI" id="CHEBI:18420"/>
    </cofactor>
</comment>
<organism evidence="7 8">
    <name type="scientific">Candidatus Rhodoblastus alkanivorans</name>
    <dbReference type="NCBI Taxonomy" id="2954117"/>
    <lineage>
        <taxon>Bacteria</taxon>
        <taxon>Pseudomonadati</taxon>
        <taxon>Pseudomonadota</taxon>
        <taxon>Alphaproteobacteria</taxon>
        <taxon>Hyphomicrobiales</taxon>
        <taxon>Rhodoblastaceae</taxon>
        <taxon>Rhodoblastus</taxon>
    </lineage>
</organism>
<feature type="binding site" evidence="5">
    <location>
        <position position="109"/>
    </location>
    <ligand>
        <name>Mg(2+)</name>
        <dbReference type="ChEBI" id="CHEBI:18420"/>
    </ligand>
</feature>
<evidence type="ECO:0000256" key="2">
    <source>
        <dbReference type="ARBA" id="ARBA00022722"/>
    </source>
</evidence>
<sequence>MFVDASVIIAIMTGEPGAEALAAHIDAARTKRPITSVLAAWEATVGLYRKKRIPMVEAEARVQEFIEAAGIQLLSIGPRELPVALQAFERYGRHRYPDSERNSALNLADCFHYATAKACRAPILTKDAGFALTDVATLGADPSDPTAS</sequence>
<feature type="domain" description="PIN" evidence="6">
    <location>
        <begin position="1"/>
        <end position="134"/>
    </location>
</feature>
<accession>A0ABS9Z232</accession>
<dbReference type="EC" id="3.1.-.-" evidence="5"/>
<feature type="binding site" evidence="5">
    <location>
        <position position="4"/>
    </location>
    <ligand>
        <name>Mg(2+)</name>
        <dbReference type="ChEBI" id="CHEBI:18420"/>
    </ligand>
</feature>
<gene>
    <name evidence="5" type="primary">vapC</name>
    <name evidence="7" type="ORF">K2U94_02820</name>
</gene>
<name>A0ABS9Z232_9HYPH</name>
<evidence type="ECO:0000256" key="1">
    <source>
        <dbReference type="ARBA" id="ARBA00022649"/>
    </source>
</evidence>
<proteinExistence type="inferred from homology"/>
<evidence type="ECO:0000313" key="7">
    <source>
        <dbReference type="EMBL" id="MCI4681709.1"/>
    </source>
</evidence>
<evidence type="ECO:0000313" key="8">
    <source>
        <dbReference type="Proteomes" id="UP001139104"/>
    </source>
</evidence>
<dbReference type="HAMAP" id="MF_00265">
    <property type="entry name" value="VapC_Nob1"/>
    <property type="match status" value="1"/>
</dbReference>
<comment type="caution">
    <text evidence="7">The sequence shown here is derived from an EMBL/GenBank/DDBJ whole genome shotgun (WGS) entry which is preliminary data.</text>
</comment>
<keyword evidence="1 5" id="KW-1277">Toxin-antitoxin system</keyword>
<dbReference type="Gene3D" id="3.40.50.1010">
    <property type="entry name" value="5'-nuclease"/>
    <property type="match status" value="1"/>
</dbReference>
<dbReference type="InterPro" id="IPR002716">
    <property type="entry name" value="PIN_dom"/>
</dbReference>
<dbReference type="SUPFAM" id="SSF88723">
    <property type="entry name" value="PIN domain-like"/>
    <property type="match status" value="1"/>
</dbReference>
<evidence type="ECO:0000259" key="6">
    <source>
        <dbReference type="Pfam" id="PF01850"/>
    </source>
</evidence>
<dbReference type="EMBL" id="JAIVFP010000001">
    <property type="protein sequence ID" value="MCI4681709.1"/>
    <property type="molecule type" value="Genomic_DNA"/>
</dbReference>
<dbReference type="InterPro" id="IPR029060">
    <property type="entry name" value="PIN-like_dom_sf"/>
</dbReference>
<keyword evidence="2 5" id="KW-0540">Nuclease</keyword>
<evidence type="ECO:0000256" key="4">
    <source>
        <dbReference type="ARBA" id="ARBA00022801"/>
    </source>
</evidence>
<keyword evidence="5" id="KW-0800">Toxin</keyword>
<evidence type="ECO:0000256" key="3">
    <source>
        <dbReference type="ARBA" id="ARBA00022723"/>
    </source>
</evidence>
<evidence type="ECO:0000256" key="5">
    <source>
        <dbReference type="HAMAP-Rule" id="MF_00265"/>
    </source>
</evidence>
<protein>
    <recommendedName>
        <fullName evidence="5">Ribonuclease VapC</fullName>
        <shortName evidence="5">RNase VapC</shortName>
        <ecNumber evidence="5">3.1.-.-</ecNumber>
    </recommendedName>
    <alternativeName>
        <fullName evidence="5">Toxin VapC</fullName>
    </alternativeName>
</protein>
<keyword evidence="4 5" id="KW-0378">Hydrolase</keyword>